<evidence type="ECO:0000256" key="2">
    <source>
        <dbReference type="ARBA" id="ARBA00023125"/>
    </source>
</evidence>
<keyword evidence="1 3" id="KW-0597">Phosphoprotein</keyword>
<evidence type="ECO:0000256" key="1">
    <source>
        <dbReference type="ARBA" id="ARBA00022553"/>
    </source>
</evidence>
<evidence type="ECO:0000259" key="5">
    <source>
        <dbReference type="PROSITE" id="PS50110"/>
    </source>
</evidence>
<dbReference type="InterPro" id="IPR016032">
    <property type="entry name" value="Sig_transdc_resp-reg_C-effctor"/>
</dbReference>
<feature type="domain" description="HTH luxR-type" evidence="4">
    <location>
        <begin position="142"/>
        <end position="207"/>
    </location>
</feature>
<dbReference type="Pfam" id="PF00072">
    <property type="entry name" value="Response_reg"/>
    <property type="match status" value="1"/>
</dbReference>
<feature type="domain" description="Response regulatory" evidence="5">
    <location>
        <begin position="7"/>
        <end position="123"/>
    </location>
</feature>
<dbReference type="OrthoDB" id="9808843at2"/>
<comment type="caution">
    <text evidence="6">The sequence shown here is derived from an EMBL/GenBank/DDBJ whole genome shotgun (WGS) entry which is preliminary data.</text>
</comment>
<name>A0A3E0H4A5_9PSEU</name>
<dbReference type="PROSITE" id="PS50043">
    <property type="entry name" value="HTH_LUXR_2"/>
    <property type="match status" value="1"/>
</dbReference>
<dbReference type="RefSeq" id="WP_116178947.1">
    <property type="nucleotide sequence ID" value="NZ_CP144375.1"/>
</dbReference>
<evidence type="ECO:0000259" key="4">
    <source>
        <dbReference type="PROSITE" id="PS50043"/>
    </source>
</evidence>
<gene>
    <name evidence="6" type="ORF">BCF44_114104</name>
</gene>
<dbReference type="InterPro" id="IPR000792">
    <property type="entry name" value="Tscrpt_reg_LuxR_C"/>
</dbReference>
<proteinExistence type="predicted"/>
<dbReference type="Gene3D" id="3.40.50.2300">
    <property type="match status" value="1"/>
</dbReference>
<dbReference type="PROSITE" id="PS50110">
    <property type="entry name" value="RESPONSE_REGULATORY"/>
    <property type="match status" value="1"/>
</dbReference>
<keyword evidence="7" id="KW-1185">Reference proteome</keyword>
<dbReference type="SUPFAM" id="SSF46894">
    <property type="entry name" value="C-terminal effector domain of the bipartite response regulators"/>
    <property type="match status" value="1"/>
</dbReference>
<dbReference type="PANTHER" id="PTHR43214">
    <property type="entry name" value="TWO-COMPONENT RESPONSE REGULATOR"/>
    <property type="match status" value="1"/>
</dbReference>
<dbReference type="SMART" id="SM00448">
    <property type="entry name" value="REC"/>
    <property type="match status" value="1"/>
</dbReference>
<dbReference type="SMART" id="SM00421">
    <property type="entry name" value="HTH_LUXR"/>
    <property type="match status" value="1"/>
</dbReference>
<keyword evidence="2 6" id="KW-0238">DNA-binding</keyword>
<dbReference type="SUPFAM" id="SSF52172">
    <property type="entry name" value="CheY-like"/>
    <property type="match status" value="1"/>
</dbReference>
<dbReference type="InterPro" id="IPR058245">
    <property type="entry name" value="NreC/VraR/RcsB-like_REC"/>
</dbReference>
<organism evidence="6 7">
    <name type="scientific">Kutzneria buriramensis</name>
    <dbReference type="NCBI Taxonomy" id="1045776"/>
    <lineage>
        <taxon>Bacteria</taxon>
        <taxon>Bacillati</taxon>
        <taxon>Actinomycetota</taxon>
        <taxon>Actinomycetes</taxon>
        <taxon>Pseudonocardiales</taxon>
        <taxon>Pseudonocardiaceae</taxon>
        <taxon>Kutzneria</taxon>
    </lineage>
</organism>
<evidence type="ECO:0000256" key="3">
    <source>
        <dbReference type="PROSITE-ProRule" id="PRU00169"/>
    </source>
</evidence>
<dbReference type="GO" id="GO:0000160">
    <property type="term" value="P:phosphorelay signal transduction system"/>
    <property type="evidence" value="ECO:0007669"/>
    <property type="project" value="InterPro"/>
</dbReference>
<feature type="modified residue" description="4-aspartylphosphate" evidence="3">
    <location>
        <position position="58"/>
    </location>
</feature>
<dbReference type="Pfam" id="PF00196">
    <property type="entry name" value="GerE"/>
    <property type="match status" value="1"/>
</dbReference>
<reference evidence="6 7" key="1">
    <citation type="submission" date="2018-08" db="EMBL/GenBank/DDBJ databases">
        <title>Genomic Encyclopedia of Archaeal and Bacterial Type Strains, Phase II (KMG-II): from individual species to whole genera.</title>
        <authorList>
            <person name="Goeker M."/>
        </authorList>
    </citation>
    <scope>NUCLEOTIDE SEQUENCE [LARGE SCALE GENOMIC DNA]</scope>
    <source>
        <strain evidence="6 7">DSM 45791</strain>
    </source>
</reference>
<dbReference type="PRINTS" id="PR00038">
    <property type="entry name" value="HTHLUXR"/>
</dbReference>
<sequence>MPEAPTRVALIDDHALFRDGVKQILQFEEDFRIVGEAADGDSGVEVVRRVRPDVVLLDVEMPGSHVTETAARIRQVSPETKIIILSMHDEPALVNRLVGLGVCGYLLKSVTRLELLTAVRGAARHPDQVILSVSRESLMSKDNPVPDTLSGREREVIELTAQAMSNSQIAARLNISEATVKRHLYNVFGKLGAVSRIDAVNKYYNRQSG</sequence>
<evidence type="ECO:0000313" key="6">
    <source>
        <dbReference type="EMBL" id="REH38079.1"/>
    </source>
</evidence>
<dbReference type="Proteomes" id="UP000256269">
    <property type="component" value="Unassembled WGS sequence"/>
</dbReference>
<dbReference type="CDD" id="cd17535">
    <property type="entry name" value="REC_NarL-like"/>
    <property type="match status" value="1"/>
</dbReference>
<accession>A0A3E0H4A5</accession>
<dbReference type="InterPro" id="IPR001789">
    <property type="entry name" value="Sig_transdc_resp-reg_receiver"/>
</dbReference>
<dbReference type="GO" id="GO:0006355">
    <property type="term" value="P:regulation of DNA-templated transcription"/>
    <property type="evidence" value="ECO:0007669"/>
    <property type="project" value="InterPro"/>
</dbReference>
<dbReference type="InterPro" id="IPR039420">
    <property type="entry name" value="WalR-like"/>
</dbReference>
<protein>
    <submittedName>
        <fullName evidence="6">DNA-binding NarL/FixJ family response regulator</fullName>
    </submittedName>
</protein>
<dbReference type="EMBL" id="QUNO01000014">
    <property type="protein sequence ID" value="REH38079.1"/>
    <property type="molecule type" value="Genomic_DNA"/>
</dbReference>
<dbReference type="CDD" id="cd06170">
    <property type="entry name" value="LuxR_C_like"/>
    <property type="match status" value="1"/>
</dbReference>
<dbReference type="GO" id="GO:0003677">
    <property type="term" value="F:DNA binding"/>
    <property type="evidence" value="ECO:0007669"/>
    <property type="project" value="UniProtKB-KW"/>
</dbReference>
<dbReference type="InterPro" id="IPR011006">
    <property type="entry name" value="CheY-like_superfamily"/>
</dbReference>
<dbReference type="AlphaFoldDB" id="A0A3E0H4A5"/>
<evidence type="ECO:0000313" key="7">
    <source>
        <dbReference type="Proteomes" id="UP000256269"/>
    </source>
</evidence>
<dbReference type="PANTHER" id="PTHR43214:SF42">
    <property type="entry name" value="TRANSCRIPTIONAL REGULATORY PROTEIN DESR"/>
    <property type="match status" value="1"/>
</dbReference>